<dbReference type="PANTHER" id="PTHR21237">
    <property type="entry name" value="GRPE PROTEIN"/>
    <property type="match status" value="1"/>
</dbReference>
<dbReference type="AlphaFoldDB" id="W1Q2E9"/>
<dbReference type="GeneID" id="84817943"/>
<gene>
    <name evidence="10" type="primary">grpE</name>
    <name evidence="15" type="ORF">GCWU000182_001441</name>
</gene>
<dbReference type="PANTHER" id="PTHR21237:SF23">
    <property type="entry name" value="GRPE PROTEIN HOMOLOG, MITOCHONDRIAL"/>
    <property type="match status" value="1"/>
</dbReference>
<dbReference type="SUPFAM" id="SSF58014">
    <property type="entry name" value="Coiled-coil domain of nucleotide exchange factor GrpE"/>
    <property type="match status" value="1"/>
</dbReference>
<dbReference type="GO" id="GO:0042803">
    <property type="term" value="F:protein homodimerization activity"/>
    <property type="evidence" value="ECO:0007669"/>
    <property type="project" value="InterPro"/>
</dbReference>
<dbReference type="STRING" id="592010.GCWU000182_001441"/>
<dbReference type="GO" id="GO:0006457">
    <property type="term" value="P:protein folding"/>
    <property type="evidence" value="ECO:0007669"/>
    <property type="project" value="InterPro"/>
</dbReference>
<dbReference type="NCBIfam" id="NF010738">
    <property type="entry name" value="PRK14140.1"/>
    <property type="match status" value="1"/>
</dbReference>
<dbReference type="HOGENOM" id="CLU_057217_6_3_9"/>
<name>W1Q2E9_ABIDE</name>
<dbReference type="Gene3D" id="2.30.22.10">
    <property type="entry name" value="Head domain of nucleotide exchange factor GrpE"/>
    <property type="match status" value="1"/>
</dbReference>
<dbReference type="InterPro" id="IPR013805">
    <property type="entry name" value="GrpE_CC"/>
</dbReference>
<protein>
    <recommendedName>
        <fullName evidence="8 10">Protein GrpE</fullName>
    </recommendedName>
    <alternativeName>
        <fullName evidence="9 10">HSP-70 cofactor</fullName>
    </alternativeName>
</protein>
<keyword evidence="5 10" id="KW-0346">Stress response</keyword>
<dbReference type="NCBIfam" id="NF010748">
    <property type="entry name" value="PRK14150.1"/>
    <property type="match status" value="1"/>
</dbReference>
<feature type="region of interest" description="Disordered" evidence="13">
    <location>
        <begin position="26"/>
        <end position="49"/>
    </location>
</feature>
<feature type="domain" description="T-SNARE coiled-coil homology" evidence="14">
    <location>
        <begin position="16"/>
        <end position="44"/>
    </location>
</feature>
<dbReference type="HAMAP" id="MF_01151">
    <property type="entry name" value="GrpE"/>
    <property type="match status" value="1"/>
</dbReference>
<evidence type="ECO:0000313" key="16">
    <source>
        <dbReference type="Proteomes" id="UP000019050"/>
    </source>
</evidence>
<evidence type="ECO:0000256" key="13">
    <source>
        <dbReference type="SAM" id="MobiDB-lite"/>
    </source>
</evidence>
<dbReference type="GO" id="GO:0051087">
    <property type="term" value="F:protein-folding chaperone binding"/>
    <property type="evidence" value="ECO:0007669"/>
    <property type="project" value="InterPro"/>
</dbReference>
<dbReference type="PRINTS" id="PR00773">
    <property type="entry name" value="GRPEPROTEIN"/>
</dbReference>
<dbReference type="eggNOG" id="COG0576">
    <property type="taxonomic scope" value="Bacteria"/>
</dbReference>
<evidence type="ECO:0000256" key="5">
    <source>
        <dbReference type="ARBA" id="ARBA00023016"/>
    </source>
</evidence>
<dbReference type="EMBL" id="ACIN03000013">
    <property type="protein sequence ID" value="ESK65280.1"/>
    <property type="molecule type" value="Genomic_DNA"/>
</dbReference>
<keyword evidence="16" id="KW-1185">Reference proteome</keyword>
<evidence type="ECO:0000313" key="15">
    <source>
        <dbReference type="EMBL" id="ESK65280.1"/>
    </source>
</evidence>
<evidence type="ECO:0000256" key="7">
    <source>
        <dbReference type="ARBA" id="ARBA00053401"/>
    </source>
</evidence>
<evidence type="ECO:0000256" key="4">
    <source>
        <dbReference type="ARBA" id="ARBA00022490"/>
    </source>
</evidence>
<dbReference type="InterPro" id="IPR009012">
    <property type="entry name" value="GrpE_head"/>
</dbReference>
<dbReference type="SUPFAM" id="SSF51064">
    <property type="entry name" value="Head domain of nucleotide exchange factor GrpE"/>
    <property type="match status" value="1"/>
</dbReference>
<accession>W1Q2E9</accession>
<dbReference type="Gene3D" id="3.90.20.20">
    <property type="match status" value="1"/>
</dbReference>
<dbReference type="GO" id="GO:0000774">
    <property type="term" value="F:adenyl-nucleotide exchange factor activity"/>
    <property type="evidence" value="ECO:0007669"/>
    <property type="project" value="InterPro"/>
</dbReference>
<dbReference type="CDD" id="cd00446">
    <property type="entry name" value="GrpE"/>
    <property type="match status" value="1"/>
</dbReference>
<evidence type="ECO:0000256" key="1">
    <source>
        <dbReference type="ARBA" id="ARBA00004496"/>
    </source>
</evidence>
<organism evidence="15 16">
    <name type="scientific">Abiotrophia defectiva ATCC 49176</name>
    <dbReference type="NCBI Taxonomy" id="592010"/>
    <lineage>
        <taxon>Bacteria</taxon>
        <taxon>Bacillati</taxon>
        <taxon>Bacillota</taxon>
        <taxon>Bacilli</taxon>
        <taxon>Lactobacillales</taxon>
        <taxon>Aerococcaceae</taxon>
        <taxon>Abiotrophia</taxon>
    </lineage>
</organism>
<comment type="function">
    <text evidence="7 10 11">Participates actively in the response to hyperosmotic and heat shock by preventing the aggregation of stress-denatured proteins, in association with DnaK and GrpE. It is the nucleotide exchange factor for DnaK and may function as a thermosensor. Unfolded proteins bind initially to DnaJ; upon interaction with the DnaJ-bound protein, DnaK hydrolyzes its bound ATP, resulting in the formation of a stable complex. GrpE releases ADP from DnaK; ATP binding to DnaK triggers the release of the substrate protein, thus completing the reaction cycle. Several rounds of ATP-dependent interactions between DnaJ, DnaK and GrpE are required for fully efficient folding.</text>
</comment>
<dbReference type="RefSeq" id="WP_023392083.1">
    <property type="nucleotide sequence ID" value="NZ_KI535340.1"/>
</dbReference>
<comment type="subcellular location">
    <subcellularLocation>
        <location evidence="1 10">Cytoplasm</location>
    </subcellularLocation>
</comment>
<proteinExistence type="inferred from homology"/>
<dbReference type="Pfam" id="PF01025">
    <property type="entry name" value="GrpE"/>
    <property type="match status" value="1"/>
</dbReference>
<evidence type="ECO:0000256" key="3">
    <source>
        <dbReference type="ARBA" id="ARBA00011738"/>
    </source>
</evidence>
<evidence type="ECO:0000256" key="2">
    <source>
        <dbReference type="ARBA" id="ARBA00009054"/>
    </source>
</evidence>
<comment type="caution">
    <text evidence="15">The sequence shown here is derived from an EMBL/GenBank/DDBJ whole genome shotgun (WGS) entry which is preliminary data.</text>
</comment>
<keyword evidence="4 10" id="KW-0963">Cytoplasm</keyword>
<dbReference type="GO" id="GO:0051082">
    <property type="term" value="F:unfolded protein binding"/>
    <property type="evidence" value="ECO:0007669"/>
    <property type="project" value="TreeGrafter"/>
</dbReference>
<dbReference type="FunFam" id="2.30.22.10:FF:000001">
    <property type="entry name" value="Protein GrpE"/>
    <property type="match status" value="1"/>
</dbReference>
<dbReference type="InterPro" id="IPR000740">
    <property type="entry name" value="GrpE"/>
</dbReference>
<comment type="similarity">
    <text evidence="2 10 12">Belongs to the GrpE family.</text>
</comment>
<evidence type="ECO:0000256" key="6">
    <source>
        <dbReference type="ARBA" id="ARBA00023186"/>
    </source>
</evidence>
<reference evidence="15" key="1">
    <citation type="submission" date="2013-06" db="EMBL/GenBank/DDBJ databases">
        <authorList>
            <person name="Weinstock G."/>
            <person name="Sodergren E."/>
            <person name="Clifton S."/>
            <person name="Fulton L."/>
            <person name="Fulton B."/>
            <person name="Courtney L."/>
            <person name="Fronick C."/>
            <person name="Harrison M."/>
            <person name="Strong C."/>
            <person name="Farmer C."/>
            <person name="Delahaunty K."/>
            <person name="Markovic C."/>
            <person name="Hall O."/>
            <person name="Minx P."/>
            <person name="Tomlinson C."/>
            <person name="Mitreva M."/>
            <person name="Nelson J."/>
            <person name="Hou S."/>
            <person name="Wollam A."/>
            <person name="Pepin K.H."/>
            <person name="Johnson M."/>
            <person name="Bhonagiri V."/>
            <person name="Nash W.E."/>
            <person name="Warren W."/>
            <person name="Chinwalla A."/>
            <person name="Mardis E.R."/>
            <person name="Wilson R.K."/>
        </authorList>
    </citation>
    <scope>NUCLEOTIDE SEQUENCE [LARGE SCALE GENOMIC DNA]</scope>
    <source>
        <strain evidence="15">ATCC 49176</strain>
    </source>
</reference>
<comment type="subunit">
    <text evidence="3 10">Homodimer.</text>
</comment>
<dbReference type="Proteomes" id="UP000019050">
    <property type="component" value="Unassembled WGS sequence"/>
</dbReference>
<dbReference type="InterPro" id="IPR000727">
    <property type="entry name" value="T_SNARE_dom"/>
</dbReference>
<dbReference type="NCBIfam" id="NF010759">
    <property type="entry name" value="PRK14162.1"/>
    <property type="match status" value="1"/>
</dbReference>
<evidence type="ECO:0000256" key="10">
    <source>
        <dbReference type="HAMAP-Rule" id="MF_01151"/>
    </source>
</evidence>
<dbReference type="PROSITE" id="PS01071">
    <property type="entry name" value="GRPE"/>
    <property type="match status" value="1"/>
</dbReference>
<sequence length="198" mass="22269">MSNTEKEVLKQDTPVQDEMLDKIQDSADQAEVQVDQSSESLDQAIEEAEDQVSQLEAEKEALSDQLLRLQAEIQNMRRINQRERQDAAKYRSQSLASHLLDVADNLERALATPAESEDAKAIHKGIEMVYKQFQQAFEKEGISVIDPLNQAFDPNFHQAVSMMPAGEGQEADTVINVLQKGYMLQDRVLRPAMVIVAQ</sequence>
<evidence type="ECO:0000256" key="11">
    <source>
        <dbReference type="RuleBase" id="RU000639"/>
    </source>
</evidence>
<evidence type="ECO:0000259" key="14">
    <source>
        <dbReference type="PROSITE" id="PS50192"/>
    </source>
</evidence>
<dbReference type="GO" id="GO:0005737">
    <property type="term" value="C:cytoplasm"/>
    <property type="evidence" value="ECO:0007669"/>
    <property type="project" value="UniProtKB-SubCell"/>
</dbReference>
<evidence type="ECO:0000256" key="12">
    <source>
        <dbReference type="RuleBase" id="RU004478"/>
    </source>
</evidence>
<dbReference type="PROSITE" id="PS50192">
    <property type="entry name" value="T_SNARE"/>
    <property type="match status" value="1"/>
</dbReference>
<evidence type="ECO:0000256" key="9">
    <source>
        <dbReference type="ARBA" id="ARBA00076414"/>
    </source>
</evidence>
<keyword evidence="6 10" id="KW-0143">Chaperone</keyword>
<evidence type="ECO:0000256" key="8">
    <source>
        <dbReference type="ARBA" id="ARBA00072274"/>
    </source>
</evidence>